<evidence type="ECO:0000259" key="4">
    <source>
        <dbReference type="Pfam" id="PF00535"/>
    </source>
</evidence>
<dbReference type="InterPro" id="IPR029044">
    <property type="entry name" value="Nucleotide-diphossugar_trans"/>
</dbReference>
<dbReference type="InterPro" id="IPR001173">
    <property type="entry name" value="Glyco_trans_2-like"/>
</dbReference>
<sequence>MRRGARLRAACSRGIGHGGAFRGRNALRRPSPPSRPTKAFVLFATPTMSTAAIVFWFSGSLIVYTYAAYPLLVAALSRLRPPVASPLPSDAELPRATIVMAAYNEAARLPEKIRNLRALDYPAEKLDILVVSDGSTDGSADVIAGLAGVRVLAYAQRQGKAHALNLALQHVDTEFVVFCDVRQDLAASSVRRLMADFSVPGVGAVSGELVHRASGTQTGQSIGLYWRYEKWIRKSESRLRSTVGATGALYAIRTRDYHPLASDTILDDFEIPMHIVRRGQRTLLEPEAYVYDSLQTQSAAEKKRKIRTLTGNFQTFSRNPWLFSPWQNPVFLQFLSHKVFRLIVPYALALALISSALAPSWFYRAALALQLGFYLLAAAGQWLPATRNNKLISFAHVFFDMNVAAIVALLHFVSGRVSAKWEKT</sequence>
<evidence type="ECO:0000256" key="3">
    <source>
        <dbReference type="SAM" id="Phobius"/>
    </source>
</evidence>
<feature type="transmembrane region" description="Helical" evidence="3">
    <location>
        <begin position="361"/>
        <end position="379"/>
    </location>
</feature>
<dbReference type="CDD" id="cd06439">
    <property type="entry name" value="CESA_like_1"/>
    <property type="match status" value="1"/>
</dbReference>
<proteinExistence type="predicted"/>
<evidence type="ECO:0000256" key="2">
    <source>
        <dbReference type="ARBA" id="ARBA00022679"/>
    </source>
</evidence>
<keyword evidence="3" id="KW-0812">Transmembrane</keyword>
<organism evidence="5">
    <name type="scientific">mine drainage metagenome</name>
    <dbReference type="NCBI Taxonomy" id="410659"/>
    <lineage>
        <taxon>unclassified sequences</taxon>
        <taxon>metagenomes</taxon>
        <taxon>ecological metagenomes</taxon>
    </lineage>
</organism>
<feature type="transmembrane region" description="Helical" evidence="3">
    <location>
        <begin position="339"/>
        <end position="355"/>
    </location>
</feature>
<protein>
    <submittedName>
        <fullName evidence="5">Putative Glycosyl transferase, family 2</fullName>
    </submittedName>
</protein>
<feature type="transmembrane region" description="Helical" evidence="3">
    <location>
        <begin position="391"/>
        <end position="413"/>
    </location>
</feature>
<dbReference type="PANTHER" id="PTHR43630:SF1">
    <property type="entry name" value="POLY-BETA-1,6-N-ACETYL-D-GLUCOSAMINE SYNTHASE"/>
    <property type="match status" value="1"/>
</dbReference>
<comment type="caution">
    <text evidence="5">The sequence shown here is derived from an EMBL/GenBank/DDBJ whole genome shotgun (WGS) entry which is preliminary data.</text>
</comment>
<feature type="transmembrane region" description="Helical" evidence="3">
    <location>
        <begin position="63"/>
        <end position="79"/>
    </location>
</feature>
<gene>
    <name evidence="5" type="ORF">CARN2_4295</name>
</gene>
<feature type="domain" description="Glycosyltransferase 2-like" evidence="4">
    <location>
        <begin position="97"/>
        <end position="224"/>
    </location>
</feature>
<dbReference type="PANTHER" id="PTHR43630">
    <property type="entry name" value="POLY-BETA-1,6-N-ACETYL-D-GLUCOSAMINE SYNTHASE"/>
    <property type="match status" value="1"/>
</dbReference>
<name>E6PV93_9ZZZZ</name>
<dbReference type="EMBL" id="CABM01000063">
    <property type="protein sequence ID" value="CBH98844.1"/>
    <property type="molecule type" value="Genomic_DNA"/>
</dbReference>
<dbReference type="Pfam" id="PF00535">
    <property type="entry name" value="Glycos_transf_2"/>
    <property type="match status" value="1"/>
</dbReference>
<dbReference type="GO" id="GO:0016757">
    <property type="term" value="F:glycosyltransferase activity"/>
    <property type="evidence" value="ECO:0007669"/>
    <property type="project" value="UniProtKB-KW"/>
</dbReference>
<dbReference type="Gene3D" id="3.90.550.10">
    <property type="entry name" value="Spore Coat Polysaccharide Biosynthesis Protein SpsA, Chain A"/>
    <property type="match status" value="1"/>
</dbReference>
<dbReference type="AlphaFoldDB" id="E6PV93"/>
<keyword evidence="1" id="KW-0328">Glycosyltransferase</keyword>
<accession>E6PV93</accession>
<reference evidence="5" key="1">
    <citation type="submission" date="2009-10" db="EMBL/GenBank/DDBJ databases">
        <title>Diversity of trophic interactions inside an arsenic-rich microbial ecosystem.</title>
        <authorList>
            <person name="Bertin P.N."/>
            <person name="Heinrich-Salmeron A."/>
            <person name="Pelletier E."/>
            <person name="Goulhen-Chollet F."/>
            <person name="Arsene-Ploetze F."/>
            <person name="Gallien S."/>
            <person name="Calteau A."/>
            <person name="Vallenet D."/>
            <person name="Casiot C."/>
            <person name="Chane-Woon-Ming B."/>
            <person name="Giloteaux L."/>
            <person name="Barakat M."/>
            <person name="Bonnefoy V."/>
            <person name="Bruneel O."/>
            <person name="Chandler M."/>
            <person name="Cleiss J."/>
            <person name="Duran R."/>
            <person name="Elbaz-Poulichet F."/>
            <person name="Fonknechten N."/>
            <person name="Lauga B."/>
            <person name="Mornico D."/>
            <person name="Ortet P."/>
            <person name="Schaeffer C."/>
            <person name="Siguier P."/>
            <person name="Alexander Thil Smith A."/>
            <person name="Van Dorsselaer A."/>
            <person name="Weissenbach J."/>
            <person name="Medigue C."/>
            <person name="Le Paslier D."/>
        </authorList>
    </citation>
    <scope>NUCLEOTIDE SEQUENCE</scope>
</reference>
<dbReference type="SUPFAM" id="SSF53448">
    <property type="entry name" value="Nucleotide-diphospho-sugar transferases"/>
    <property type="match status" value="1"/>
</dbReference>
<keyword evidence="3" id="KW-0472">Membrane</keyword>
<keyword evidence="2 5" id="KW-0808">Transferase</keyword>
<evidence type="ECO:0000256" key="1">
    <source>
        <dbReference type="ARBA" id="ARBA00022676"/>
    </source>
</evidence>
<evidence type="ECO:0000313" key="5">
    <source>
        <dbReference type="EMBL" id="CBH98844.1"/>
    </source>
</evidence>
<keyword evidence="3" id="KW-1133">Transmembrane helix</keyword>